<evidence type="ECO:0000313" key="3">
    <source>
        <dbReference type="Proteomes" id="UP000467700"/>
    </source>
</evidence>
<reference evidence="2 3" key="1">
    <citation type="submission" date="2020-01" db="EMBL/GenBank/DDBJ databases">
        <authorList>
            <person name="Gupta K D."/>
        </authorList>
    </citation>
    <scope>NUCLEOTIDE SEQUENCE [LARGE SCALE GENOMIC DNA]</scope>
</reference>
<keyword evidence="3" id="KW-1185">Reference proteome</keyword>
<name>A0A8S0W3N5_CYCAE</name>
<dbReference type="AlphaFoldDB" id="A0A8S0W3N5"/>
<sequence>MLIPRAIYQSATAIDAYTPTPSPSPSWTSRSISPSATSVVSDEMQDNFSRKLSMRQPRYFSGPRLPAPPIKEGDIVEVRRFEKDSLTWTKWQLGRVVPQSHMMVPGSTQSEPCYIVRPVRRGQDVTTNQHGVFEESEAISKHIQSLGEIRQVGGLDWKFDEAAVVRDFLKSESVLTLREYQNVKDVYASVAISLGGQAPAASPPAAVPVWNPGEIIGWTDSHLRVRLVAGPFKGQTRMVVAALRYHPSTVKVCLQRGDRVMKPDGTIVSLQKRGTRTS</sequence>
<dbReference type="OrthoDB" id="10352738at2759"/>
<accession>A0A8S0W3N5</accession>
<protein>
    <submittedName>
        <fullName evidence="2">Uncharacterized protein</fullName>
    </submittedName>
</protein>
<proteinExistence type="predicted"/>
<feature type="region of interest" description="Disordered" evidence="1">
    <location>
        <begin position="18"/>
        <end position="44"/>
    </location>
</feature>
<dbReference type="EMBL" id="CACVBS010000032">
    <property type="protein sequence ID" value="CAA7261154.1"/>
    <property type="molecule type" value="Genomic_DNA"/>
</dbReference>
<evidence type="ECO:0000256" key="1">
    <source>
        <dbReference type="SAM" id="MobiDB-lite"/>
    </source>
</evidence>
<feature type="compositionally biased region" description="Low complexity" evidence="1">
    <location>
        <begin position="25"/>
        <end position="38"/>
    </location>
</feature>
<comment type="caution">
    <text evidence="2">The sequence shown here is derived from an EMBL/GenBank/DDBJ whole genome shotgun (WGS) entry which is preliminary data.</text>
</comment>
<gene>
    <name evidence="2" type="ORF">AAE3_LOCUS3409</name>
</gene>
<evidence type="ECO:0000313" key="2">
    <source>
        <dbReference type="EMBL" id="CAA7261154.1"/>
    </source>
</evidence>
<organism evidence="2 3">
    <name type="scientific">Cyclocybe aegerita</name>
    <name type="common">Black poplar mushroom</name>
    <name type="synonym">Agrocybe aegerita</name>
    <dbReference type="NCBI Taxonomy" id="1973307"/>
    <lineage>
        <taxon>Eukaryota</taxon>
        <taxon>Fungi</taxon>
        <taxon>Dikarya</taxon>
        <taxon>Basidiomycota</taxon>
        <taxon>Agaricomycotina</taxon>
        <taxon>Agaricomycetes</taxon>
        <taxon>Agaricomycetidae</taxon>
        <taxon>Agaricales</taxon>
        <taxon>Agaricineae</taxon>
        <taxon>Bolbitiaceae</taxon>
        <taxon>Cyclocybe</taxon>
    </lineage>
</organism>
<dbReference type="Proteomes" id="UP000467700">
    <property type="component" value="Unassembled WGS sequence"/>
</dbReference>